<dbReference type="VEuPathDB" id="PlasmoDB:PVLDE_0803210"/>
<dbReference type="VEuPathDB" id="PlasmoDB:PVBDA_0803290"/>
<dbReference type="VEuPathDB" id="PlasmoDB:PVPCR_0803300"/>
<accession>A0A6V7SUP5</accession>
<organism evidence="1 2">
    <name type="scientific">Plasmodium vinckei</name>
    <dbReference type="NCBI Taxonomy" id="5860"/>
    <lineage>
        <taxon>Eukaryota</taxon>
        <taxon>Sar</taxon>
        <taxon>Alveolata</taxon>
        <taxon>Apicomplexa</taxon>
        <taxon>Aconoidasida</taxon>
        <taxon>Haemosporida</taxon>
        <taxon>Plasmodiidae</taxon>
        <taxon>Plasmodium</taxon>
        <taxon>Plasmodium (Vinckeia)</taxon>
    </lineage>
</organism>
<dbReference type="VEuPathDB" id="PlasmoDB:PVVCY_0803110"/>
<dbReference type="Proteomes" id="UP000515697">
    <property type="component" value="Chromosome PVSEL_08"/>
</dbReference>
<gene>
    <name evidence="1" type="ORF">PVSEL_0803440</name>
</gene>
<evidence type="ECO:0000313" key="1">
    <source>
        <dbReference type="EMBL" id="CAD2103277.1"/>
    </source>
</evidence>
<name>A0A6V7SUP5_PLAVN</name>
<dbReference type="EMBL" id="LR865429">
    <property type="protein sequence ID" value="CAD2103277.1"/>
    <property type="molecule type" value="Genomic_DNA"/>
</dbReference>
<proteinExistence type="predicted"/>
<dbReference type="AlphaFoldDB" id="A0A6V7SUP5"/>
<evidence type="ECO:0000313" key="2">
    <source>
        <dbReference type="Proteomes" id="UP000515697"/>
    </source>
</evidence>
<protein>
    <submittedName>
        <fullName evidence="1">Uncharacterized protein</fullName>
    </submittedName>
</protein>
<reference evidence="1 2" key="1">
    <citation type="submission" date="2020-08" db="EMBL/GenBank/DDBJ databases">
        <authorList>
            <person name="Ramaprasad A."/>
        </authorList>
    </citation>
    <scope>NUCLEOTIDE SEQUENCE [LARGE SCALE GENOMIC DNA]</scope>
</reference>
<sequence>MKNVVLRFVNTICKERDEIKLKRFYNLILQNKNIKYFNLNDIAYPISSICLFINFLEKKNTKNYINNGHENCKNKYSDIHTISVKNNTCFKKKNFNKFQKKQCTNYKKDESLSCSFPTTTTDNEIKIKNFIYFGKKYSISFFNEYLKYVLIRCRKEYKQNQILEKKAIKNCIIQNVKIENVNSFLHMFNAICVLQNGVYDKTGGALFRLTLKKLIQATHLNNLENEKKEESEQNEKVKIVDSQIVVEVLTIMNKHRNVANQCFANSNLFNLFYFSLINYVMCKNFITINDSLLDGKRKAVLTSVSRICIPTNDIKKYYKKKIFLDIHNYIAILSFLKKYEYIFQIYNFQNFSDTKDDVVGCAWDSISSTKVKQRIYEKLIDIFFSVLKLDCKNQTTKHTSIIKLVTLFPQYFYKTLNNKSNVNINKIIIQNNWLITKQINTLSYFLFRDNYINYFNLNIYNHISFFNTLKKCETCNNKTLIENQLSLYKHFFMFIFKYYIPFLYTNNIIYFLSTFTNQIKKCSKEEKKYIFTIINIINNEVIKRAQMYGITNIFPSVYQTNYTNFSDNYNEYIIKYDNYRKWINYTPNTNIFYNNLTKDNQIFFHFFKIYKRHLFNICNAYSNLKFATNMFIKMVDNFVESNLESMNTKDITALIYYYNKINYKKNDTLKSVMKYIQTNIYQYEIAQVHTILYGFFKLGTDLSTDLTTHIFTYLLMYIMAMDYIDTNSYNIYKKKFTNNLCTILTINETKCVQNFVKYISTFLNSYNYNDCIILQPTQDLLKVTIKEGPTFFISNLDIYKIIYFYKEMEKEEFFYENMEKIQHKKIDNIYNILNILNLLSKYKVKNNIILYDLFYLHILQKKKYNKFVKVNDWINIIIGYSKLASYNPHYINKCIEHICDSTILNNCENKNKINKKGILLLKYLYNHLKQIKLTNYTLIQNIISKWDHSEY</sequence>
<dbReference type="VEuPathDB" id="PlasmoDB:PVSEL_0803440"/>